<evidence type="ECO:0000256" key="4">
    <source>
        <dbReference type="ARBA" id="ARBA00022825"/>
    </source>
</evidence>
<evidence type="ECO:0000313" key="6">
    <source>
        <dbReference type="EMBL" id="MBK9719251.1"/>
    </source>
</evidence>
<dbReference type="Gene3D" id="3.90.226.10">
    <property type="entry name" value="2-enoyl-CoA Hydratase, Chain A, domain 1"/>
    <property type="match status" value="1"/>
</dbReference>
<dbReference type="AlphaFoldDB" id="A0A9D7SC32"/>
<dbReference type="GO" id="GO:0030288">
    <property type="term" value="C:outer membrane-bounded periplasmic space"/>
    <property type="evidence" value="ECO:0007669"/>
    <property type="project" value="TreeGrafter"/>
</dbReference>
<evidence type="ECO:0000313" key="7">
    <source>
        <dbReference type="Proteomes" id="UP000808349"/>
    </source>
</evidence>
<dbReference type="EMBL" id="JADKFW010000017">
    <property type="protein sequence ID" value="MBK9719251.1"/>
    <property type="molecule type" value="Genomic_DNA"/>
</dbReference>
<gene>
    <name evidence="6" type="ORF">IPO85_17380</name>
</gene>
<sequence length="517" mass="58401">MNNEHLDYKKWQPFLLGLCAAIGMFGGYKLKLAESNNNVYNKVIDPSYFVHQKTQDALSYIQTKYVDSLKNEALSEYLISQLAYALDPYSEYISANHLQEYMDEMDGGYQGIGMEYQLIHDKLIVSKIISQGPISKTSIELGDEILSINNHVINFQNSKSDSINTFIKASNDTIDLVWKKQLNAEVTKSKVIRDNIETSTIGTVFSPYDKTIYIKIKLFGDRTYREFMEVLENYVFEHKCTNLILDLRDNQGGLVHIAADILNQLVQEKDVMLFRTSGRQVVSKEYKSLGKPFFKLNKIIVLINEKTASAAEIVAGSLQDLNLATIIGTPSFGKGTILEQFNLADGSALRIATSRIYLPSGRCIQKSYNQSADSMSNWLSPFRSDTNSILISNGKKIINGQAIYPDLLVSNPVAEPNSSDDVKEIALKLALNNIQSLKNLIGDDVEKIDDKTIDLFLKTKLKDWENSITKQNHFDWIIEESKFAITNLLFGEDMEQRASLNQDEVMLTALNLLKNNK</sequence>
<dbReference type="Pfam" id="PF00595">
    <property type="entry name" value="PDZ"/>
    <property type="match status" value="1"/>
</dbReference>
<proteinExistence type="inferred from homology"/>
<name>A0A9D7SC32_9BACT</name>
<dbReference type="PANTHER" id="PTHR32060">
    <property type="entry name" value="TAIL-SPECIFIC PROTEASE"/>
    <property type="match status" value="1"/>
</dbReference>
<dbReference type="PROSITE" id="PS50106">
    <property type="entry name" value="PDZ"/>
    <property type="match status" value="1"/>
</dbReference>
<protein>
    <submittedName>
        <fullName evidence="6">PDZ domain-containing protein</fullName>
    </submittedName>
</protein>
<dbReference type="GO" id="GO:0007165">
    <property type="term" value="P:signal transduction"/>
    <property type="evidence" value="ECO:0007669"/>
    <property type="project" value="TreeGrafter"/>
</dbReference>
<dbReference type="GO" id="GO:0008236">
    <property type="term" value="F:serine-type peptidase activity"/>
    <property type="evidence" value="ECO:0007669"/>
    <property type="project" value="UniProtKB-KW"/>
</dbReference>
<dbReference type="GO" id="GO:0004175">
    <property type="term" value="F:endopeptidase activity"/>
    <property type="evidence" value="ECO:0007669"/>
    <property type="project" value="TreeGrafter"/>
</dbReference>
<dbReference type="InterPro" id="IPR001478">
    <property type="entry name" value="PDZ"/>
</dbReference>
<dbReference type="SUPFAM" id="SSF52096">
    <property type="entry name" value="ClpP/crotonase"/>
    <property type="match status" value="1"/>
</dbReference>
<dbReference type="CDD" id="cd07560">
    <property type="entry name" value="Peptidase_S41_CPP"/>
    <property type="match status" value="1"/>
</dbReference>
<keyword evidence="4" id="KW-0720">Serine protease</keyword>
<evidence type="ECO:0000259" key="5">
    <source>
        <dbReference type="PROSITE" id="PS50106"/>
    </source>
</evidence>
<comment type="caution">
    <text evidence="6">The sequence shown here is derived from an EMBL/GenBank/DDBJ whole genome shotgun (WGS) entry which is preliminary data.</text>
</comment>
<keyword evidence="3" id="KW-0378">Hydrolase</keyword>
<dbReference type="InterPro" id="IPR004447">
    <property type="entry name" value="Peptidase_S41A"/>
</dbReference>
<dbReference type="SUPFAM" id="SSF50156">
    <property type="entry name" value="PDZ domain-like"/>
    <property type="match status" value="1"/>
</dbReference>
<accession>A0A9D7SC32</accession>
<dbReference type="Gene3D" id="2.30.42.10">
    <property type="match status" value="1"/>
</dbReference>
<dbReference type="InterPro" id="IPR005151">
    <property type="entry name" value="Tail-specific_protease"/>
</dbReference>
<dbReference type="Pfam" id="PF03572">
    <property type="entry name" value="Peptidase_S41"/>
    <property type="match status" value="1"/>
</dbReference>
<evidence type="ECO:0000256" key="1">
    <source>
        <dbReference type="ARBA" id="ARBA00009179"/>
    </source>
</evidence>
<dbReference type="Gene3D" id="3.30.750.44">
    <property type="match status" value="1"/>
</dbReference>
<reference evidence="6 7" key="1">
    <citation type="submission" date="2020-10" db="EMBL/GenBank/DDBJ databases">
        <title>Connecting structure to function with the recovery of over 1000 high-quality activated sludge metagenome-assembled genomes encoding full-length rRNA genes using long-read sequencing.</title>
        <authorList>
            <person name="Singleton C.M."/>
            <person name="Petriglieri F."/>
            <person name="Kristensen J.M."/>
            <person name="Kirkegaard R.H."/>
            <person name="Michaelsen T.Y."/>
            <person name="Andersen M.H."/>
            <person name="Karst S.M."/>
            <person name="Dueholm M.S."/>
            <person name="Nielsen P.H."/>
            <person name="Albertsen M."/>
        </authorList>
    </citation>
    <scope>NUCLEOTIDE SEQUENCE [LARGE SCALE GENOMIC DNA]</scope>
    <source>
        <strain evidence="6">Ribe_18-Q3-R11-54_BAT3C.373</strain>
    </source>
</reference>
<evidence type="ECO:0000256" key="3">
    <source>
        <dbReference type="ARBA" id="ARBA00022801"/>
    </source>
</evidence>
<keyword evidence="2" id="KW-0645">Protease</keyword>
<organism evidence="6 7">
    <name type="scientific">Candidatus Defluviibacterium haderslevense</name>
    <dbReference type="NCBI Taxonomy" id="2981993"/>
    <lineage>
        <taxon>Bacteria</taxon>
        <taxon>Pseudomonadati</taxon>
        <taxon>Bacteroidota</taxon>
        <taxon>Saprospiria</taxon>
        <taxon>Saprospirales</taxon>
        <taxon>Saprospiraceae</taxon>
        <taxon>Candidatus Defluviibacterium</taxon>
    </lineage>
</organism>
<dbReference type="SMART" id="SM00245">
    <property type="entry name" value="TSPc"/>
    <property type="match status" value="1"/>
</dbReference>
<comment type="similarity">
    <text evidence="1">Belongs to the peptidase S41A family.</text>
</comment>
<dbReference type="InterPro" id="IPR036034">
    <property type="entry name" value="PDZ_sf"/>
</dbReference>
<feature type="domain" description="PDZ" evidence="5">
    <location>
        <begin position="99"/>
        <end position="182"/>
    </location>
</feature>
<dbReference type="Proteomes" id="UP000808349">
    <property type="component" value="Unassembled WGS sequence"/>
</dbReference>
<dbReference type="GO" id="GO:0006508">
    <property type="term" value="P:proteolysis"/>
    <property type="evidence" value="ECO:0007669"/>
    <property type="project" value="UniProtKB-KW"/>
</dbReference>
<dbReference type="PANTHER" id="PTHR32060:SF30">
    <property type="entry name" value="CARBOXY-TERMINAL PROCESSING PROTEASE CTPA"/>
    <property type="match status" value="1"/>
</dbReference>
<dbReference type="InterPro" id="IPR029045">
    <property type="entry name" value="ClpP/crotonase-like_dom_sf"/>
</dbReference>
<evidence type="ECO:0000256" key="2">
    <source>
        <dbReference type="ARBA" id="ARBA00022670"/>
    </source>
</evidence>